<proteinExistence type="predicted"/>
<name>A0A016SL19_9BILA</name>
<accession>A0A016SL19</accession>
<dbReference type="EMBL" id="JARK01001543">
    <property type="protein sequence ID" value="EYB91345.1"/>
    <property type="molecule type" value="Genomic_DNA"/>
</dbReference>
<gene>
    <name evidence="1" type="primary">Acey_s0207.g2040</name>
    <name evidence="1" type="ORF">Y032_0207g2040</name>
</gene>
<evidence type="ECO:0000313" key="1">
    <source>
        <dbReference type="EMBL" id="EYB91345.1"/>
    </source>
</evidence>
<organism evidence="1 2">
    <name type="scientific">Ancylostoma ceylanicum</name>
    <dbReference type="NCBI Taxonomy" id="53326"/>
    <lineage>
        <taxon>Eukaryota</taxon>
        <taxon>Metazoa</taxon>
        <taxon>Ecdysozoa</taxon>
        <taxon>Nematoda</taxon>
        <taxon>Chromadorea</taxon>
        <taxon>Rhabditida</taxon>
        <taxon>Rhabditina</taxon>
        <taxon>Rhabditomorpha</taxon>
        <taxon>Strongyloidea</taxon>
        <taxon>Ancylostomatidae</taxon>
        <taxon>Ancylostomatinae</taxon>
        <taxon>Ancylostoma</taxon>
    </lineage>
</organism>
<reference evidence="2" key="1">
    <citation type="journal article" date="2015" name="Nat. Genet.">
        <title>The genome and transcriptome of the zoonotic hookworm Ancylostoma ceylanicum identify infection-specific gene families.</title>
        <authorList>
            <person name="Schwarz E.M."/>
            <person name="Hu Y."/>
            <person name="Antoshechkin I."/>
            <person name="Miller M.M."/>
            <person name="Sternberg P.W."/>
            <person name="Aroian R.V."/>
        </authorList>
    </citation>
    <scope>NUCLEOTIDE SEQUENCE</scope>
    <source>
        <strain evidence="2">HY135</strain>
    </source>
</reference>
<keyword evidence="2" id="KW-1185">Reference proteome</keyword>
<dbReference type="AlphaFoldDB" id="A0A016SL19"/>
<comment type="caution">
    <text evidence="1">The sequence shown here is derived from an EMBL/GenBank/DDBJ whole genome shotgun (WGS) entry which is preliminary data.</text>
</comment>
<dbReference type="Proteomes" id="UP000024635">
    <property type="component" value="Unassembled WGS sequence"/>
</dbReference>
<protein>
    <submittedName>
        <fullName evidence="1">Uncharacterized protein</fullName>
    </submittedName>
</protein>
<sequence>MLFLCGHIAIITTHQQRELMQWRERSGLRLEWLHLLRPHTNLFPSIVLFIMDACDRRACDYMMKNMDQSHRSRIAVAAQTHAFAASRRLFAKNFMPHFVAVGKGELGTEMNTLIVFLTCCAIVEVYGCPRQDRDANKNTGPDPCISLYALKGMNKDGNYAFQKLNVNLKGGPWTECYELPRTVTFPGHCFALSVGSARGIGFRDGNAVAIYL</sequence>
<evidence type="ECO:0000313" key="2">
    <source>
        <dbReference type="Proteomes" id="UP000024635"/>
    </source>
</evidence>